<proteinExistence type="predicted"/>
<evidence type="ECO:0000313" key="1">
    <source>
        <dbReference type="EMBL" id="JAP77616.1"/>
    </source>
</evidence>
<protein>
    <submittedName>
        <fullName evidence="1">Uncharacterized protein</fullName>
    </submittedName>
</protein>
<name>A0A131YHP0_RHIAP</name>
<dbReference type="AlphaFoldDB" id="A0A131YHP0"/>
<dbReference type="EMBL" id="GEDV01010941">
    <property type="protein sequence ID" value="JAP77616.1"/>
    <property type="molecule type" value="Transcribed_RNA"/>
</dbReference>
<sequence length="96" mass="10709">MKCDFGTNTKGGMAFCSKENECNTWFCNKWPMSWNHLLARSVKGSYSVAKTHLEALDSIAAFLIYQTLAIAKACRLISNVCIKARALLTKKGQIVF</sequence>
<organism evidence="1">
    <name type="scientific">Rhipicephalus appendiculatus</name>
    <name type="common">Brown ear tick</name>
    <dbReference type="NCBI Taxonomy" id="34631"/>
    <lineage>
        <taxon>Eukaryota</taxon>
        <taxon>Metazoa</taxon>
        <taxon>Ecdysozoa</taxon>
        <taxon>Arthropoda</taxon>
        <taxon>Chelicerata</taxon>
        <taxon>Arachnida</taxon>
        <taxon>Acari</taxon>
        <taxon>Parasitiformes</taxon>
        <taxon>Ixodida</taxon>
        <taxon>Ixodoidea</taxon>
        <taxon>Ixodidae</taxon>
        <taxon>Rhipicephalinae</taxon>
        <taxon>Rhipicephalus</taxon>
        <taxon>Rhipicephalus</taxon>
    </lineage>
</organism>
<accession>A0A131YHP0</accession>
<reference evidence="1" key="1">
    <citation type="journal article" date="2016" name="Ticks Tick Borne Dis.">
        <title>De novo assembly and annotation of the salivary gland transcriptome of Rhipicephalus appendiculatus male and female ticks during blood feeding.</title>
        <authorList>
            <person name="de Castro M.H."/>
            <person name="de Klerk D."/>
            <person name="Pienaar R."/>
            <person name="Latif A.A."/>
            <person name="Rees D.J."/>
            <person name="Mans B.J."/>
        </authorList>
    </citation>
    <scope>NUCLEOTIDE SEQUENCE</scope>
    <source>
        <tissue evidence="1">Salivary glands</tissue>
    </source>
</reference>